<evidence type="ECO:0000313" key="2">
    <source>
        <dbReference type="EMBL" id="MDB2001315.1"/>
    </source>
</evidence>
<accession>A0AAW6AZZ7</accession>
<dbReference type="EMBL" id="JAQLGM010000036">
    <property type="protein sequence ID" value="MDB2001315.1"/>
    <property type="molecule type" value="Genomic_DNA"/>
</dbReference>
<proteinExistence type="predicted"/>
<dbReference type="GeneID" id="57967856"/>
<feature type="domain" description="LicD/FKTN/FKRP nucleotidyltransferase" evidence="1">
    <location>
        <begin position="45"/>
        <end position="278"/>
    </location>
</feature>
<organism evidence="2 3">
    <name type="scientific">Clostridium symbiosum</name>
    <name type="common">Bacteroides symbiosus</name>
    <dbReference type="NCBI Taxonomy" id="1512"/>
    <lineage>
        <taxon>Bacteria</taxon>
        <taxon>Bacillati</taxon>
        <taxon>Bacillota</taxon>
        <taxon>Clostridia</taxon>
        <taxon>Lachnospirales</taxon>
        <taxon>Lachnospiraceae</taxon>
        <taxon>Otoolea</taxon>
    </lineage>
</organism>
<dbReference type="InterPro" id="IPR007074">
    <property type="entry name" value="LicD/FKTN/FKRP_NTP_transf"/>
</dbReference>
<protein>
    <submittedName>
        <fullName evidence="2">LicD family protein</fullName>
    </submittedName>
</protein>
<dbReference type="RefSeq" id="WP_150027245.1">
    <property type="nucleotide sequence ID" value="NZ_JANKAG010000002.1"/>
</dbReference>
<dbReference type="GO" id="GO:0009100">
    <property type="term" value="P:glycoprotein metabolic process"/>
    <property type="evidence" value="ECO:0007669"/>
    <property type="project" value="UniProtKB-ARBA"/>
</dbReference>
<dbReference type="PANTHER" id="PTHR43404">
    <property type="entry name" value="LIPOPOLYSACCHARIDE CHOLINEPHOSPHOTRANSFERASE LICD"/>
    <property type="match status" value="1"/>
</dbReference>
<dbReference type="AlphaFoldDB" id="A0AAW6AZZ7"/>
<evidence type="ECO:0000259" key="1">
    <source>
        <dbReference type="Pfam" id="PF04991"/>
    </source>
</evidence>
<reference evidence="2" key="1">
    <citation type="submission" date="2023-01" db="EMBL/GenBank/DDBJ databases">
        <title>Human gut microbiome strain richness.</title>
        <authorList>
            <person name="Chen-Liaw A."/>
        </authorList>
    </citation>
    <scope>NUCLEOTIDE SEQUENCE</scope>
    <source>
        <strain evidence="2">B1_m1001713B170214d0_201011</strain>
    </source>
</reference>
<sequence>MLLNYKKALNNISKNNNEFHSINTEEKEVLKNCLYEMACDIDIRCKKVGLELFLVGGTLLGAVRHGGFIPWDDDIDLALSRADYEKLIEIFECEFGNDYELRCPNSPYPNGNRFMQIYKKDTVLKMLGNNNPLQPDSVYIDIFPYDYAPNNKVKQKIKGIKANFLMAVASCVMDFVYPDKQLMEYLKNSKDGKKIVIIRKTIGRIFSFRSPEKWFDIVDNTIKGRNKTSYVTSATGRKHYLGEIYPSETFFPLIEMKFNDHMFFAPRDYKTYLEGLYGYDYMTPPARTEQESHFISKLNCKKLRNN</sequence>
<dbReference type="Pfam" id="PF04991">
    <property type="entry name" value="LicD"/>
    <property type="match status" value="1"/>
</dbReference>
<dbReference type="PANTHER" id="PTHR43404:SF2">
    <property type="entry name" value="LIPOPOLYSACCHARIDE CHOLINEPHOSPHOTRANSFERASE LICD"/>
    <property type="match status" value="1"/>
</dbReference>
<evidence type="ECO:0000313" key="3">
    <source>
        <dbReference type="Proteomes" id="UP001300871"/>
    </source>
</evidence>
<dbReference type="Proteomes" id="UP001300871">
    <property type="component" value="Unassembled WGS sequence"/>
</dbReference>
<name>A0AAW6AZZ7_CLOSY</name>
<dbReference type="InterPro" id="IPR052942">
    <property type="entry name" value="LPS_cholinephosphotransferase"/>
</dbReference>
<gene>
    <name evidence="2" type="ORF">PM006_13985</name>
</gene>
<comment type="caution">
    <text evidence="2">The sequence shown here is derived from an EMBL/GenBank/DDBJ whole genome shotgun (WGS) entry which is preliminary data.</text>
</comment>